<evidence type="ECO:0000313" key="2">
    <source>
        <dbReference type="Proteomes" id="UP001054837"/>
    </source>
</evidence>
<proteinExistence type="predicted"/>
<evidence type="ECO:0000313" key="1">
    <source>
        <dbReference type="EMBL" id="GIX82548.1"/>
    </source>
</evidence>
<dbReference type="EMBL" id="BPLQ01001530">
    <property type="protein sequence ID" value="GIX82548.1"/>
    <property type="molecule type" value="Genomic_DNA"/>
</dbReference>
<dbReference type="AlphaFoldDB" id="A0AAV4NFC5"/>
<sequence>MLCGLAQPGICAKAYDTYITLGRKKSAVRGEIETRKRISFICEPRTLVQACRERKEEGIALVFREVVAGDNAVIDYRLFELSALFFRPSFFFEGFEHQNWTLKRPSFFIPTPSLNPCRL</sequence>
<dbReference type="Proteomes" id="UP001054837">
    <property type="component" value="Unassembled WGS sequence"/>
</dbReference>
<reference evidence="1 2" key="1">
    <citation type="submission" date="2021-06" db="EMBL/GenBank/DDBJ databases">
        <title>Caerostris darwini draft genome.</title>
        <authorList>
            <person name="Kono N."/>
            <person name="Arakawa K."/>
        </authorList>
    </citation>
    <scope>NUCLEOTIDE SEQUENCE [LARGE SCALE GENOMIC DNA]</scope>
</reference>
<gene>
    <name evidence="1" type="ORF">CDAR_287621</name>
</gene>
<protein>
    <submittedName>
        <fullName evidence="1">Uncharacterized protein</fullName>
    </submittedName>
</protein>
<organism evidence="1 2">
    <name type="scientific">Caerostris darwini</name>
    <dbReference type="NCBI Taxonomy" id="1538125"/>
    <lineage>
        <taxon>Eukaryota</taxon>
        <taxon>Metazoa</taxon>
        <taxon>Ecdysozoa</taxon>
        <taxon>Arthropoda</taxon>
        <taxon>Chelicerata</taxon>
        <taxon>Arachnida</taxon>
        <taxon>Araneae</taxon>
        <taxon>Araneomorphae</taxon>
        <taxon>Entelegynae</taxon>
        <taxon>Araneoidea</taxon>
        <taxon>Araneidae</taxon>
        <taxon>Caerostris</taxon>
    </lineage>
</organism>
<name>A0AAV4NFC5_9ARAC</name>
<keyword evidence="2" id="KW-1185">Reference proteome</keyword>
<comment type="caution">
    <text evidence="1">The sequence shown here is derived from an EMBL/GenBank/DDBJ whole genome shotgun (WGS) entry which is preliminary data.</text>
</comment>
<accession>A0AAV4NFC5</accession>